<dbReference type="AlphaFoldDB" id="A0A2A2MGQ1"/>
<dbReference type="Gene3D" id="3.20.20.80">
    <property type="entry name" value="Glycosidases"/>
    <property type="match status" value="1"/>
</dbReference>
<dbReference type="Pfam" id="PF01522">
    <property type="entry name" value="Polysacc_deac_1"/>
    <property type="match status" value="1"/>
</dbReference>
<dbReference type="NCBIfam" id="TIGR03938">
    <property type="entry name" value="deacetyl_PgaB"/>
    <property type="match status" value="1"/>
</dbReference>
<gene>
    <name evidence="4" type="primary">pgaB</name>
    <name evidence="4" type="ORF">CJD50_02055</name>
</gene>
<dbReference type="InterPro" id="IPR011330">
    <property type="entry name" value="Glyco_hydro/deAcase_b/a-brl"/>
</dbReference>
<feature type="domain" description="NodB homology" evidence="3">
    <location>
        <begin position="107"/>
        <end position="356"/>
    </location>
</feature>
<dbReference type="InterPro" id="IPR051398">
    <property type="entry name" value="Polysacch_Deacetylase"/>
</dbReference>
<dbReference type="OrthoDB" id="9814639at2"/>
<dbReference type="PANTHER" id="PTHR34216:SF7">
    <property type="entry name" value="POLY-BETA-1,6-N-ACETYL-D-GLUCOSAMINE N-DEACETYLASE"/>
    <property type="match status" value="1"/>
</dbReference>
<feature type="chain" id="PRO_5012584493" evidence="2">
    <location>
        <begin position="24"/>
        <end position="704"/>
    </location>
</feature>
<dbReference type="InterPro" id="IPR032772">
    <property type="entry name" value="PGA_deacetylase_PgaB_C"/>
</dbReference>
<dbReference type="SUPFAM" id="SSF88713">
    <property type="entry name" value="Glycoside hydrolase/deacetylase"/>
    <property type="match status" value="1"/>
</dbReference>
<dbReference type="PROSITE" id="PS51677">
    <property type="entry name" value="NODB"/>
    <property type="match status" value="1"/>
</dbReference>
<name>A0A2A2MGQ1_9GAMM</name>
<dbReference type="RefSeq" id="WP_039189522.1">
    <property type="nucleotide sequence ID" value="NZ_CAUFSP010000034.1"/>
</dbReference>
<evidence type="ECO:0000259" key="3">
    <source>
        <dbReference type="PROSITE" id="PS51677"/>
    </source>
</evidence>
<evidence type="ECO:0000256" key="1">
    <source>
        <dbReference type="ARBA" id="ARBA00022729"/>
    </source>
</evidence>
<evidence type="ECO:0000313" key="4">
    <source>
        <dbReference type="EMBL" id="PAV98287.1"/>
    </source>
</evidence>
<dbReference type="CDD" id="cd10964">
    <property type="entry name" value="CE4_PgaB_5s"/>
    <property type="match status" value="1"/>
</dbReference>
<sequence>MTSITRLITALILSIMLFQGAFAAEQLPPIDIQPPADPDDGVTFRVLAFHDVRDNLRASFETYPDATAIDTKTLASVFAWLKENDYHMISVDQIIAARQGKKKLPPRSVLLSFDDGYRSFYTHVFPLLKAYGYPAVQALITDWVNHPADEKIKISATVTLPGDYFLNWAEVAEMQRSGLVEFASHTHNLHHGMLANPQGNELPAATALRYLSDEKRYETENEYTQRVRDDLATSAHLIQQYTGKAPRIMVWPYGAYHQPVQAIARSLGMPIMFTLDSGANSPSVPLDKITRILIGYDTTTSLLKQELRAPAKYNGNIYPVERVVHVDLDYVYDPDPRQQDKNLSCLLDRIKDLAPTSVYLQAFADPDGSGLIKEVYFPNSVLPMRADLFSRVSWQLQTRTHVNVFAWMPVLSFALPKSNPAADKWVTSTHSQTRASMSPYPRLSPFEPDVRATITQLYHDLARYTPFQGILFHDDAALSDDEDTRPAALAQYRAWGLPDDISKIKADPTLMRIWTDKKTDFLISFTQQLAGEAQKNQFASANMMTARNLYAQPVMEETAEHWYAQSLPKFLASYDYTALMAMPFMEASATPDRWLTQLYQKVAAQPLGIQKTVFELQSHDWRKKQPIDSHVLLHQLTLLRALGARHLGYYPDDFLNNQPNTEIIRPLMSAQSDVIERKPLPKCHSQIVQEGVKQPSIKQWRTAP</sequence>
<evidence type="ECO:0000256" key="2">
    <source>
        <dbReference type="SAM" id="SignalP"/>
    </source>
</evidence>
<organism evidence="4 5">
    <name type="scientific">Hafnia paralvei</name>
    <dbReference type="NCBI Taxonomy" id="546367"/>
    <lineage>
        <taxon>Bacteria</taxon>
        <taxon>Pseudomonadati</taxon>
        <taxon>Pseudomonadota</taxon>
        <taxon>Gammaproteobacteria</taxon>
        <taxon>Enterobacterales</taxon>
        <taxon>Hafniaceae</taxon>
        <taxon>Hafnia</taxon>
    </lineage>
</organism>
<dbReference type="PANTHER" id="PTHR34216">
    <property type="match status" value="1"/>
</dbReference>
<dbReference type="InterPro" id="IPR002509">
    <property type="entry name" value="NODB_dom"/>
</dbReference>
<dbReference type="EMBL" id="NQMS01000001">
    <property type="protein sequence ID" value="PAV98287.1"/>
    <property type="molecule type" value="Genomic_DNA"/>
</dbReference>
<proteinExistence type="predicted"/>
<dbReference type="Proteomes" id="UP000218796">
    <property type="component" value="Unassembled WGS sequence"/>
</dbReference>
<feature type="signal peptide" evidence="2">
    <location>
        <begin position="1"/>
        <end position="23"/>
    </location>
</feature>
<accession>A0A2A2MGQ1</accession>
<dbReference type="GO" id="GO:0005975">
    <property type="term" value="P:carbohydrate metabolic process"/>
    <property type="evidence" value="ECO:0007669"/>
    <property type="project" value="InterPro"/>
</dbReference>
<protein>
    <submittedName>
        <fullName evidence="4">Poly-beta-1,6-N-acetyl-D-glucosamine N-deacetylase PgaB</fullName>
    </submittedName>
</protein>
<keyword evidence="1 2" id="KW-0732">Signal</keyword>
<keyword evidence="5" id="KW-1185">Reference proteome</keyword>
<evidence type="ECO:0000313" key="5">
    <source>
        <dbReference type="Proteomes" id="UP000218796"/>
    </source>
</evidence>
<dbReference type="GO" id="GO:0016810">
    <property type="term" value="F:hydrolase activity, acting on carbon-nitrogen (but not peptide) bonds"/>
    <property type="evidence" value="ECO:0007669"/>
    <property type="project" value="InterPro"/>
</dbReference>
<reference evidence="4 5" key="1">
    <citation type="submission" date="2017-08" db="EMBL/GenBank/DDBJ databases">
        <title>Draft Genome Sequence of Hafnia alvei CITHA-6 Isolated from Raw Bovine Milk.</title>
        <authorList>
            <person name="Culligan E.P."/>
            <person name="Mcsweeney A."/>
            <person name="O'Doherty C."/>
            <person name="Gleeson E."/>
            <person name="O'Riordan D."/>
            <person name="Sleator R.D."/>
        </authorList>
    </citation>
    <scope>NUCLEOTIDE SEQUENCE [LARGE SCALE GENOMIC DNA]</scope>
    <source>
        <strain evidence="4 5">CITHA-6</strain>
    </source>
</reference>
<dbReference type="InterPro" id="IPR023854">
    <property type="entry name" value="PGA_deacetylase_PgaB"/>
</dbReference>
<comment type="caution">
    <text evidence="4">The sequence shown here is derived from an EMBL/GenBank/DDBJ whole genome shotgun (WGS) entry which is preliminary data.</text>
</comment>
<dbReference type="GO" id="GO:0043708">
    <property type="term" value="P:cell adhesion involved in biofilm formation"/>
    <property type="evidence" value="ECO:0007669"/>
    <property type="project" value="InterPro"/>
</dbReference>
<dbReference type="Gene3D" id="3.20.20.370">
    <property type="entry name" value="Glycoside hydrolase/deacetylase"/>
    <property type="match status" value="1"/>
</dbReference>
<dbReference type="Pfam" id="PF14883">
    <property type="entry name" value="GHL13"/>
    <property type="match status" value="1"/>
</dbReference>